<dbReference type="GO" id="GO:0016651">
    <property type="term" value="F:oxidoreductase activity, acting on NAD(P)H"/>
    <property type="evidence" value="ECO:0007669"/>
    <property type="project" value="TreeGrafter"/>
</dbReference>
<dbReference type="PRINTS" id="PR00411">
    <property type="entry name" value="PNDRDTASEI"/>
</dbReference>
<keyword evidence="7" id="KW-0408">Iron</keyword>
<sequence>MPLHRVATLTELHRDRGLQVEFGETKALLVLHGEEVRAFQAFCPHAGAPLADGAICNGHLICPWHKAEFSIDDGHLCEPPALDALIRYPVQLIEGHVHVDDQPMAVHTPTLAEDSRRFVIIGAGAAGTAAACALREKGFNGQLRLIDREAAPGYDRTALSKFVLSAEMKPDEIPALRDEGFYLDNRIERVHGEVMKLDVINKRVTLADGRRFDYDAALVTTGGEPRALPVEGADLPQVLTLRSRDDASRILAAVHPGSHALVVGDSFIGLEAASALRTQGVNVTILAHHEVPFVRLLGERIGKALRALHEQNGVLFRTHVDVSRFEGVERDGQQVLQTAVLSNGERLQVDLALVGVGVSPVTHFIDGLQLEEDGSLPVDDGMRAGKDVWAAGDIATFPLNHQPQRIEHWRLAQQQARIAAGNMLGEDRHYTDVPYFWTYHFEKRLDYLGHAEDWDDIVYLGEAERFDFLALFCKQNVVAAVVSCGRERPMAMLAERMKQPLFKDEAQMLINQIGD</sequence>
<dbReference type="Pfam" id="PF00355">
    <property type="entry name" value="Rieske"/>
    <property type="match status" value="1"/>
</dbReference>
<dbReference type="SUPFAM" id="SSF55424">
    <property type="entry name" value="FAD/NAD-linked reductases, dimerisation (C-terminal) domain"/>
    <property type="match status" value="1"/>
</dbReference>
<dbReference type="InterPro" id="IPR017941">
    <property type="entry name" value="Rieske_2Fe-2S"/>
</dbReference>
<evidence type="ECO:0000313" key="11">
    <source>
        <dbReference type="Proteomes" id="UP000095143"/>
    </source>
</evidence>
<dbReference type="InterPro" id="IPR023753">
    <property type="entry name" value="FAD/NAD-binding_dom"/>
</dbReference>
<dbReference type="PROSITE" id="PS51296">
    <property type="entry name" value="RIESKE"/>
    <property type="match status" value="1"/>
</dbReference>
<dbReference type="GO" id="GO:0046872">
    <property type="term" value="F:metal ion binding"/>
    <property type="evidence" value="ECO:0007669"/>
    <property type="project" value="UniProtKB-KW"/>
</dbReference>
<dbReference type="PANTHER" id="PTHR43557">
    <property type="entry name" value="APOPTOSIS-INDUCING FACTOR 1"/>
    <property type="match status" value="1"/>
</dbReference>
<gene>
    <name evidence="10" type="ORF">BBI10_14985</name>
</gene>
<keyword evidence="5" id="KW-0274">FAD</keyword>
<dbReference type="Pfam" id="PF07992">
    <property type="entry name" value="Pyr_redox_2"/>
    <property type="match status" value="1"/>
</dbReference>
<dbReference type="EMBL" id="MDEN01000063">
    <property type="protein sequence ID" value="OCX19690.1"/>
    <property type="molecule type" value="Genomic_DNA"/>
</dbReference>
<protein>
    <submittedName>
        <fullName evidence="10">Pyridine nucleotide-disulfide oxidoreductase</fullName>
    </submittedName>
</protein>
<dbReference type="InterPro" id="IPR036188">
    <property type="entry name" value="FAD/NAD-bd_sf"/>
</dbReference>
<dbReference type="GO" id="GO:0051537">
    <property type="term" value="F:2 iron, 2 sulfur cluster binding"/>
    <property type="evidence" value="ECO:0007669"/>
    <property type="project" value="UniProtKB-KW"/>
</dbReference>
<reference evidence="10 11" key="1">
    <citation type="submission" date="2016-08" db="EMBL/GenBank/DDBJ databases">
        <title>Whole genome sequence of Pseudomonas graminis strain UASWS1507, a potential biological control agent for agriculture.</title>
        <authorList>
            <person name="Crovadore J."/>
            <person name="Calmin G."/>
            <person name="Chablais R."/>
            <person name="Cochard B."/>
            <person name="Lefort F."/>
        </authorList>
    </citation>
    <scope>NUCLEOTIDE SEQUENCE [LARGE SCALE GENOMIC DNA]</scope>
    <source>
        <strain evidence="10 11">UASWS1507</strain>
    </source>
</reference>
<accession>A0A1C2DY45</accession>
<evidence type="ECO:0000259" key="9">
    <source>
        <dbReference type="PROSITE" id="PS51296"/>
    </source>
</evidence>
<evidence type="ECO:0000256" key="6">
    <source>
        <dbReference type="ARBA" id="ARBA00023002"/>
    </source>
</evidence>
<dbReference type="Proteomes" id="UP000095143">
    <property type="component" value="Unassembled WGS sequence"/>
</dbReference>
<dbReference type="RefSeq" id="WP_065989564.1">
    <property type="nucleotide sequence ID" value="NZ_MDEN01000063.1"/>
</dbReference>
<feature type="domain" description="Rieske" evidence="9">
    <location>
        <begin position="4"/>
        <end position="99"/>
    </location>
</feature>
<name>A0A1C2DY45_9PSED</name>
<dbReference type="Gene3D" id="3.30.390.30">
    <property type="match status" value="1"/>
</dbReference>
<keyword evidence="6" id="KW-0560">Oxidoreductase</keyword>
<keyword evidence="8" id="KW-0411">Iron-sulfur</keyword>
<keyword evidence="4" id="KW-0479">Metal-binding</keyword>
<dbReference type="PANTHER" id="PTHR43557:SF2">
    <property type="entry name" value="RIESKE DOMAIN-CONTAINING PROTEIN-RELATED"/>
    <property type="match status" value="1"/>
</dbReference>
<dbReference type="SUPFAM" id="SSF50022">
    <property type="entry name" value="ISP domain"/>
    <property type="match status" value="1"/>
</dbReference>
<dbReference type="InterPro" id="IPR016156">
    <property type="entry name" value="FAD/NAD-linked_Rdtase_dimer_sf"/>
</dbReference>
<evidence type="ECO:0000256" key="4">
    <source>
        <dbReference type="ARBA" id="ARBA00022723"/>
    </source>
</evidence>
<comment type="caution">
    <text evidence="10">The sequence shown here is derived from an EMBL/GenBank/DDBJ whole genome shotgun (WGS) entry which is preliminary data.</text>
</comment>
<keyword evidence="2" id="KW-0285">Flavoprotein</keyword>
<dbReference type="InterPro" id="IPR028202">
    <property type="entry name" value="Reductase_C"/>
</dbReference>
<dbReference type="Gene3D" id="3.50.50.60">
    <property type="entry name" value="FAD/NAD(P)-binding domain"/>
    <property type="match status" value="2"/>
</dbReference>
<comment type="cofactor">
    <cofactor evidence="1">
        <name>FAD</name>
        <dbReference type="ChEBI" id="CHEBI:57692"/>
    </cofactor>
</comment>
<evidence type="ECO:0000256" key="5">
    <source>
        <dbReference type="ARBA" id="ARBA00022827"/>
    </source>
</evidence>
<dbReference type="GO" id="GO:0005737">
    <property type="term" value="C:cytoplasm"/>
    <property type="evidence" value="ECO:0007669"/>
    <property type="project" value="TreeGrafter"/>
</dbReference>
<evidence type="ECO:0000256" key="7">
    <source>
        <dbReference type="ARBA" id="ARBA00023004"/>
    </source>
</evidence>
<evidence type="ECO:0000256" key="2">
    <source>
        <dbReference type="ARBA" id="ARBA00022630"/>
    </source>
</evidence>
<organism evidence="10 11">
    <name type="scientific">Pseudomonas graminis</name>
    <dbReference type="NCBI Taxonomy" id="158627"/>
    <lineage>
        <taxon>Bacteria</taxon>
        <taxon>Pseudomonadati</taxon>
        <taxon>Pseudomonadota</taxon>
        <taxon>Gammaproteobacteria</taxon>
        <taxon>Pseudomonadales</taxon>
        <taxon>Pseudomonadaceae</taxon>
        <taxon>Pseudomonas</taxon>
    </lineage>
</organism>
<dbReference type="Pfam" id="PF14759">
    <property type="entry name" value="Reductase_C"/>
    <property type="match status" value="1"/>
</dbReference>
<dbReference type="SUPFAM" id="SSF51905">
    <property type="entry name" value="FAD/NAD(P)-binding domain"/>
    <property type="match status" value="2"/>
</dbReference>
<evidence type="ECO:0000256" key="1">
    <source>
        <dbReference type="ARBA" id="ARBA00001974"/>
    </source>
</evidence>
<keyword evidence="3" id="KW-0001">2Fe-2S</keyword>
<dbReference type="OrthoDB" id="9800167at2"/>
<dbReference type="InterPro" id="IPR050446">
    <property type="entry name" value="FAD-oxidoreductase/Apoptosis"/>
</dbReference>
<proteinExistence type="predicted"/>
<dbReference type="Gene3D" id="2.102.10.10">
    <property type="entry name" value="Rieske [2Fe-2S] iron-sulphur domain"/>
    <property type="match status" value="1"/>
</dbReference>
<dbReference type="InterPro" id="IPR036922">
    <property type="entry name" value="Rieske_2Fe-2S_sf"/>
</dbReference>
<evidence type="ECO:0000256" key="3">
    <source>
        <dbReference type="ARBA" id="ARBA00022714"/>
    </source>
</evidence>
<evidence type="ECO:0000313" key="10">
    <source>
        <dbReference type="EMBL" id="OCX19690.1"/>
    </source>
</evidence>
<dbReference type="AlphaFoldDB" id="A0A1C2DY45"/>
<dbReference type="PRINTS" id="PR00368">
    <property type="entry name" value="FADPNR"/>
</dbReference>
<evidence type="ECO:0000256" key="8">
    <source>
        <dbReference type="ARBA" id="ARBA00023014"/>
    </source>
</evidence>